<name>A0A934R7C0_9BACT</name>
<dbReference type="SUPFAM" id="SSF51445">
    <property type="entry name" value="(Trans)glycosidases"/>
    <property type="match status" value="1"/>
</dbReference>
<proteinExistence type="predicted"/>
<dbReference type="Pfam" id="PF14885">
    <property type="entry name" value="GHL15"/>
    <property type="match status" value="1"/>
</dbReference>
<accession>A0A934R7C0</accession>
<dbReference type="InterPro" id="IPR029455">
    <property type="entry name" value="GHL15"/>
</dbReference>
<gene>
    <name evidence="1" type="ORF">JIN81_00975</name>
</gene>
<comment type="caution">
    <text evidence="1">The sequence shown here is derived from an EMBL/GenBank/DDBJ whole genome shotgun (WGS) entry which is preliminary data.</text>
</comment>
<dbReference type="AlphaFoldDB" id="A0A934R7C0"/>
<dbReference type="RefSeq" id="WP_200275351.1">
    <property type="nucleotide sequence ID" value="NZ_JAENII010000001.1"/>
</dbReference>
<sequence length="399" mass="44725">MKRDQDGRGRRDLMKAACVAFLCTVFPGSGEVVASERMPEFSWDTVPLYMHVRKVTAFTPEELKYLSHFPLITFEKTTGLREFGSTESGTEKAAQAVKQLNPKAKILYYRNILVHYDCYEADKDLKKIENPFLVGRSGSTKLVRNKVPAYDLSNKEVQAWWLRNAREVCASESIDGLFIDGNIKALEKGYLRGQIGAAKRDAVTSAYHEVMKQLPQTLEKKSLVVANVIRARFKDAGLEYLDYFDGSYIEGFEHEVGGVERKDYVAKGIAAIQKAARSGKIIAFTIGTGAYADTDMDAHGSQQKVKKTPLQDRLEYSLALFLVCAEKHSYFMLSGGYGVDGGSNKLWMKDFPEYSKPLGPPKGPAVQKGYVYERSFEHADVRLDIDKETAAITWKQASE</sequence>
<keyword evidence="2" id="KW-1185">Reference proteome</keyword>
<reference evidence="1" key="1">
    <citation type="submission" date="2021-01" db="EMBL/GenBank/DDBJ databases">
        <title>Modified the classification status of verrucomicrobia.</title>
        <authorList>
            <person name="Feng X."/>
        </authorList>
    </citation>
    <scope>NUCLEOTIDE SEQUENCE</scope>
    <source>
        <strain evidence="1">KCTC 22201</strain>
    </source>
</reference>
<dbReference type="Proteomes" id="UP000658278">
    <property type="component" value="Unassembled WGS sequence"/>
</dbReference>
<dbReference type="EMBL" id="JAENII010000001">
    <property type="protein sequence ID" value="MBK1825577.1"/>
    <property type="molecule type" value="Genomic_DNA"/>
</dbReference>
<protein>
    <submittedName>
        <fullName evidence="1">Uncharacterized protein</fullName>
    </submittedName>
</protein>
<evidence type="ECO:0000313" key="1">
    <source>
        <dbReference type="EMBL" id="MBK1825577.1"/>
    </source>
</evidence>
<dbReference type="InterPro" id="IPR017853">
    <property type="entry name" value="GH"/>
</dbReference>
<organism evidence="1 2">
    <name type="scientific">Haloferula rosea</name>
    <dbReference type="NCBI Taxonomy" id="490093"/>
    <lineage>
        <taxon>Bacteria</taxon>
        <taxon>Pseudomonadati</taxon>
        <taxon>Verrucomicrobiota</taxon>
        <taxon>Verrucomicrobiia</taxon>
        <taxon>Verrucomicrobiales</taxon>
        <taxon>Verrucomicrobiaceae</taxon>
        <taxon>Haloferula</taxon>
    </lineage>
</organism>
<evidence type="ECO:0000313" key="2">
    <source>
        <dbReference type="Proteomes" id="UP000658278"/>
    </source>
</evidence>